<gene>
    <name evidence="1" type="ORF">L484_000451</name>
</gene>
<reference evidence="2" key="1">
    <citation type="submission" date="2013-01" db="EMBL/GenBank/DDBJ databases">
        <title>Draft Genome Sequence of a Mulberry Tree, Morus notabilis C.K. Schneid.</title>
        <authorList>
            <person name="He N."/>
            <person name="Zhao S."/>
        </authorList>
    </citation>
    <scope>NUCLEOTIDE SEQUENCE</scope>
</reference>
<proteinExistence type="predicted"/>
<dbReference type="AlphaFoldDB" id="W9SDN9"/>
<keyword evidence="2" id="KW-1185">Reference proteome</keyword>
<dbReference type="EMBL" id="KE619422">
    <property type="protein sequence ID" value="EXC35917.1"/>
    <property type="molecule type" value="Genomic_DNA"/>
</dbReference>
<name>W9SDN9_9ROSA</name>
<evidence type="ECO:0000313" key="1">
    <source>
        <dbReference type="EMBL" id="EXC35917.1"/>
    </source>
</evidence>
<accession>W9SDN9</accession>
<evidence type="ECO:0000313" key="2">
    <source>
        <dbReference type="Proteomes" id="UP000030645"/>
    </source>
</evidence>
<protein>
    <submittedName>
        <fullName evidence="1">Uncharacterized protein</fullName>
    </submittedName>
</protein>
<dbReference type="Proteomes" id="UP000030645">
    <property type="component" value="Unassembled WGS sequence"/>
</dbReference>
<organism evidence="1 2">
    <name type="scientific">Morus notabilis</name>
    <dbReference type="NCBI Taxonomy" id="981085"/>
    <lineage>
        <taxon>Eukaryota</taxon>
        <taxon>Viridiplantae</taxon>
        <taxon>Streptophyta</taxon>
        <taxon>Embryophyta</taxon>
        <taxon>Tracheophyta</taxon>
        <taxon>Spermatophyta</taxon>
        <taxon>Magnoliopsida</taxon>
        <taxon>eudicotyledons</taxon>
        <taxon>Gunneridae</taxon>
        <taxon>Pentapetalae</taxon>
        <taxon>rosids</taxon>
        <taxon>fabids</taxon>
        <taxon>Rosales</taxon>
        <taxon>Moraceae</taxon>
        <taxon>Moreae</taxon>
        <taxon>Morus</taxon>
    </lineage>
</organism>
<sequence length="70" mass="7725">MLDKMEVSSIFSISMLAEPSRTNERQDLTSCDRLALAGGGSTHATRAPGWEWGQYAIVMSPCVNHNRLKT</sequence>